<feature type="compositionally biased region" description="Low complexity" evidence="1">
    <location>
        <begin position="546"/>
        <end position="565"/>
    </location>
</feature>
<feature type="region of interest" description="Disordered" evidence="1">
    <location>
        <begin position="202"/>
        <end position="294"/>
    </location>
</feature>
<feature type="compositionally biased region" description="Acidic residues" evidence="1">
    <location>
        <begin position="264"/>
        <end position="274"/>
    </location>
</feature>
<gene>
    <name evidence="2" type="ORF">F511_11129</name>
</gene>
<dbReference type="Proteomes" id="UP000250235">
    <property type="component" value="Unassembled WGS sequence"/>
</dbReference>
<evidence type="ECO:0000313" key="3">
    <source>
        <dbReference type="Proteomes" id="UP000250235"/>
    </source>
</evidence>
<dbReference type="EMBL" id="KV019146">
    <property type="protein sequence ID" value="KZV16224.1"/>
    <property type="molecule type" value="Genomic_DNA"/>
</dbReference>
<feature type="compositionally biased region" description="Basic and acidic residues" evidence="1">
    <location>
        <begin position="500"/>
        <end position="509"/>
    </location>
</feature>
<evidence type="ECO:0000256" key="1">
    <source>
        <dbReference type="SAM" id="MobiDB-lite"/>
    </source>
</evidence>
<feature type="region of interest" description="Disordered" evidence="1">
    <location>
        <begin position="500"/>
        <end position="584"/>
    </location>
</feature>
<dbReference type="AlphaFoldDB" id="A0A2Z7A3V0"/>
<sequence>MFKSLEETGLKGFLEASDSVYEGAVIEFFANAKVIAGTIVIFVANRKMVLTKDVFTEAFGLPTEGIDKFSGYSKGYYGWMQRRFSGSDEPFKAPNKKKEMKMEFRLLHDIIAKALCAKAGSFDMVTSEKFDLMVAISAGVKVNWAQFLFQVPLGMVNNPKRQSQGFAVHVSVLLEKLGGQKKRGDTKRKQVVESSGSESTISLSIKDCSKKQRTQKRKKQKQLSGDKIDSQPGPIPDAPVGGERISGDEHNVVGPGGQERMDFEQDEQMGDDEHDVDRHEKNPGCVTQTDHGGPDELAFTTAQDEQEKFTGGCPKGEITEIVEWVDKRDRIGQDENGSQIEKEADTNDRVLVVRYGFESPAHQPITYTVQGIFEPIQIREINWSMYFLPKIAPEAKGKGTLEVVTRPNPVEEHCQLVLNSAWEAVSNTLADFEWIRFRTAVKLWDISSFEDLTRIEDKFLVLAETKEVSDLLQHRSLLMYKLYEAERMGRAELLRAMQEEARASREVGPPKKATKKSKAPSSTETEVHRERQKKSASSLERSRAQIPPTATPEETTDPTPVVTIPEASSSRRRSGRPPLFDPSKDSLVASPMAVVATRYICNMAPDPDLQVLMKADDAEVIGHFSAHIAPVCSPFPGPLPSPLMLTLLVLTPRPCVGSSTLMYANQRRD</sequence>
<organism evidence="2 3">
    <name type="scientific">Dorcoceras hygrometricum</name>
    <dbReference type="NCBI Taxonomy" id="472368"/>
    <lineage>
        <taxon>Eukaryota</taxon>
        <taxon>Viridiplantae</taxon>
        <taxon>Streptophyta</taxon>
        <taxon>Embryophyta</taxon>
        <taxon>Tracheophyta</taxon>
        <taxon>Spermatophyta</taxon>
        <taxon>Magnoliopsida</taxon>
        <taxon>eudicotyledons</taxon>
        <taxon>Gunneridae</taxon>
        <taxon>Pentapetalae</taxon>
        <taxon>asterids</taxon>
        <taxon>lamiids</taxon>
        <taxon>Lamiales</taxon>
        <taxon>Gesneriaceae</taxon>
        <taxon>Didymocarpoideae</taxon>
        <taxon>Trichosporeae</taxon>
        <taxon>Loxocarpinae</taxon>
        <taxon>Dorcoceras</taxon>
    </lineage>
</organism>
<protein>
    <submittedName>
        <fullName evidence="2">Uncharacterized protein</fullName>
    </submittedName>
</protein>
<evidence type="ECO:0000313" key="2">
    <source>
        <dbReference type="EMBL" id="KZV16224.1"/>
    </source>
</evidence>
<keyword evidence="3" id="KW-1185">Reference proteome</keyword>
<reference evidence="2 3" key="1">
    <citation type="journal article" date="2015" name="Proc. Natl. Acad. Sci. U.S.A.">
        <title>The resurrection genome of Boea hygrometrica: A blueprint for survival of dehydration.</title>
        <authorList>
            <person name="Xiao L."/>
            <person name="Yang G."/>
            <person name="Zhang L."/>
            <person name="Yang X."/>
            <person name="Zhao S."/>
            <person name="Ji Z."/>
            <person name="Zhou Q."/>
            <person name="Hu M."/>
            <person name="Wang Y."/>
            <person name="Chen M."/>
            <person name="Xu Y."/>
            <person name="Jin H."/>
            <person name="Xiao X."/>
            <person name="Hu G."/>
            <person name="Bao F."/>
            <person name="Hu Y."/>
            <person name="Wan P."/>
            <person name="Li L."/>
            <person name="Deng X."/>
            <person name="Kuang T."/>
            <person name="Xiang C."/>
            <person name="Zhu J.K."/>
            <person name="Oliver M.J."/>
            <person name="He Y."/>
        </authorList>
    </citation>
    <scope>NUCLEOTIDE SEQUENCE [LARGE SCALE GENOMIC DNA]</scope>
    <source>
        <strain evidence="3">cv. XS01</strain>
    </source>
</reference>
<name>A0A2Z7A3V0_9LAMI</name>
<dbReference type="OrthoDB" id="1751168at2759"/>
<feature type="compositionally biased region" description="Basic residues" evidence="1">
    <location>
        <begin position="211"/>
        <end position="221"/>
    </location>
</feature>
<accession>A0A2Z7A3V0</accession>
<proteinExistence type="predicted"/>